<dbReference type="EMBL" id="JACOOQ010000001">
    <property type="protein sequence ID" value="MBC5638956.1"/>
    <property type="molecule type" value="Genomic_DNA"/>
</dbReference>
<comment type="caution">
    <text evidence="1">The sequence shown here is derived from an EMBL/GenBank/DDBJ whole genome shotgun (WGS) entry which is preliminary data.</text>
</comment>
<dbReference type="AlphaFoldDB" id="A0A8I0A6Q2"/>
<dbReference type="Proteomes" id="UP000662088">
    <property type="component" value="Unassembled WGS sequence"/>
</dbReference>
<dbReference type="SMART" id="SM00710">
    <property type="entry name" value="PbH1"/>
    <property type="match status" value="7"/>
</dbReference>
<dbReference type="InterPro" id="IPR012334">
    <property type="entry name" value="Pectin_lyas_fold"/>
</dbReference>
<dbReference type="InterPro" id="IPR006626">
    <property type="entry name" value="PbH1"/>
</dbReference>
<evidence type="ECO:0000313" key="1">
    <source>
        <dbReference type="EMBL" id="MBC5638956.1"/>
    </source>
</evidence>
<organism evidence="1 2">
    <name type="scientific">Clostridium lentum</name>
    <dbReference type="NCBI Taxonomy" id="2763037"/>
    <lineage>
        <taxon>Bacteria</taxon>
        <taxon>Bacillati</taxon>
        <taxon>Bacillota</taxon>
        <taxon>Clostridia</taxon>
        <taxon>Eubacteriales</taxon>
        <taxon>Clostridiaceae</taxon>
        <taxon>Clostridium</taxon>
    </lineage>
</organism>
<gene>
    <name evidence="1" type="ORF">H8R92_00645</name>
</gene>
<dbReference type="RefSeq" id="WP_022212196.1">
    <property type="nucleotide sequence ID" value="NZ_JACOOQ010000001.1"/>
</dbReference>
<evidence type="ECO:0000313" key="2">
    <source>
        <dbReference type="Proteomes" id="UP000662088"/>
    </source>
</evidence>
<reference evidence="1" key="1">
    <citation type="submission" date="2020-08" db="EMBL/GenBank/DDBJ databases">
        <title>Genome public.</title>
        <authorList>
            <person name="Liu C."/>
            <person name="Sun Q."/>
        </authorList>
    </citation>
    <scope>NUCLEOTIDE SEQUENCE</scope>
    <source>
        <strain evidence="1">NSJ-42</strain>
    </source>
</reference>
<name>A0A8I0A6Q2_9CLOT</name>
<proteinExistence type="predicted"/>
<dbReference type="InterPro" id="IPR011050">
    <property type="entry name" value="Pectin_lyase_fold/virulence"/>
</dbReference>
<protein>
    <submittedName>
        <fullName evidence="1">Uncharacterized protein</fullName>
    </submittedName>
</protein>
<dbReference type="Gene3D" id="2.160.20.10">
    <property type="entry name" value="Single-stranded right-handed beta-helix, Pectin lyase-like"/>
    <property type="match status" value="1"/>
</dbReference>
<keyword evidence="2" id="KW-1185">Reference proteome</keyword>
<dbReference type="SUPFAM" id="SSF51126">
    <property type="entry name" value="Pectin lyase-like"/>
    <property type="match status" value="2"/>
</dbReference>
<sequence>MNDLITERLNILNKINSNISNLSYKDLSDLSEELINQFILQEYTPTSEIREFVNVEEMKKADLQLDDLVITKGYYKEDDNGQAIYIIKDYNYYLNTWLPIDCRKVGYKYNRLGTDLMLMDTPVDEYGNHTLNNSLVACILYKENIYVEQYGAIGDDNFDNSEQLIHLFAHMKKGKITFKKDKVYLMPQRSKANIPNVYSTLVNPYAPYMCGRSSGCQRPIMANIDGVELVGENSTLRIKDNDWNTVGSADFALLNLFRVIRNLKIHGIIFDNNGLTMDNNNSVENHGIAWKSGNLTIDAGGKSPVVEDGTIHEISNVEIYNCEFKNGGTARAVNDCGGDGILIINPMENSHDINVHDNKFTNWGRWCFAIDLGGNGECIKNVKFNNNTCIQYETNINLAGKFRGLGWIDFEARKCFKNLEICNNYVKGCNGFAFNGNDKVSENITIKNNTIIRTFYGLSAAGVYPYMWNFYYVNAKNLVFENNDFSKGLGSNRLGLSYNNAIIRNNKFPNTTDAMAIKHPVGDIIIDGNERTDNGLISSFSYFSYPNYFSEEDKRNSYLKIKFINNKGGIAGHFISKSCSDRKIDLIIEGNTMSYCNIGYFNSNWSFDSSQVLSNVPAFSARGATFTSLAPYNYRNYPNGGGVYKAGEVIAQNSSRKTICTSDGYLKVIGSFKYCDSDISFTANKYVYVLSYIYTEDNLYIALNDGTLGASKPSHESGSEVNGDVTLYFLRKIASIDTITL</sequence>
<accession>A0A8I0A6Q2</accession>